<evidence type="ECO:0000313" key="1">
    <source>
        <dbReference type="EnsemblPlants" id="EMT22067"/>
    </source>
</evidence>
<sequence length="126" mass="13464">MAAAFGWRPAFMLCVGCGVEVLPGCGGGLLVAGRGVVAGFVQARSGLDRPAALVHGHGSWRRCGWPCSAAGVLCRPVARRRLRLLCSCTGHGRRRGTWCCGGLALMFFIRQIVFLPDFDLFNLTAD</sequence>
<proteinExistence type="predicted"/>
<dbReference type="EnsemblPlants" id="EMT22067">
    <property type="protein sequence ID" value="EMT22067"/>
    <property type="gene ID" value="F775_08368"/>
</dbReference>
<protein>
    <submittedName>
        <fullName evidence="1">Uncharacterized protein</fullName>
    </submittedName>
</protein>
<organism evidence="1">
    <name type="scientific">Aegilops tauschii</name>
    <name type="common">Tausch's goatgrass</name>
    <name type="synonym">Aegilops squarrosa</name>
    <dbReference type="NCBI Taxonomy" id="37682"/>
    <lineage>
        <taxon>Eukaryota</taxon>
        <taxon>Viridiplantae</taxon>
        <taxon>Streptophyta</taxon>
        <taxon>Embryophyta</taxon>
        <taxon>Tracheophyta</taxon>
        <taxon>Spermatophyta</taxon>
        <taxon>Magnoliopsida</taxon>
        <taxon>Liliopsida</taxon>
        <taxon>Poales</taxon>
        <taxon>Poaceae</taxon>
        <taxon>BOP clade</taxon>
        <taxon>Pooideae</taxon>
        <taxon>Triticodae</taxon>
        <taxon>Triticeae</taxon>
        <taxon>Triticinae</taxon>
        <taxon>Aegilops</taxon>
    </lineage>
</organism>
<reference evidence="1" key="1">
    <citation type="submission" date="2015-06" db="UniProtKB">
        <authorList>
            <consortium name="EnsemblPlants"/>
        </authorList>
    </citation>
    <scope>IDENTIFICATION</scope>
</reference>
<name>M8C4U4_AEGTA</name>
<dbReference type="AlphaFoldDB" id="M8C4U4"/>
<accession>M8C4U4</accession>